<feature type="region of interest" description="Disordered" evidence="3">
    <location>
        <begin position="261"/>
        <end position="330"/>
    </location>
</feature>
<dbReference type="EMBL" id="KB454518">
    <property type="protein sequence ID" value="EME28569.1"/>
    <property type="molecule type" value="Genomic_DNA"/>
</dbReference>
<dbReference type="OrthoDB" id="614844at2759"/>
<gene>
    <name evidence="5" type="ORF">Gasu_39460</name>
</gene>
<feature type="compositionally biased region" description="Polar residues" evidence="3">
    <location>
        <begin position="125"/>
        <end position="138"/>
    </location>
</feature>
<sequence>MDNIDAVENSEVESSQHASLEQRPQQLVDTVETAVDKGSPCTEFHEVLVAPNSNSEVIPLPHVETSSFSEQPFGFEEKAPDLNEEVFCFSREDSKEKLIQFDGVFREDGNESLEVSVERQDDEQGSGSAVRQVSQEKQTNVELQDLDYWELEDEESSVKNLEQEQLNGSKNIQQIPVENIVETVNSQSPTQFVAVDSDTKLEEGEQVIRQEKQEVNGNDNWKEVKEFQEVSQQPEVQPIMPSSTAVLSDTTFPVLDITSFGTTEKDQENRNNLPAASSLSSSINQESQMIHNSENYSYPMGGSLSEEHTSSSLMRSDKDNSASLTNTKENNCAADENERCLEKSNEKEQENQYDVEIEKGPRNESNETSFVQMDVMTEGPSVNSQQQEETSQSQSKILSLEETKFSETFESRARLHMLGDSQYKEKGWGHVKLQKAASHGAWKLTFSVEPATSIYESKIDTDTKFQRVRAKSVRISGSKEQGKDDFVLQLPDTQVADDLVEFLTMVITEQTKTVSPASSTERNLSSSSSRAHSAENHVLAQKEAEMERVRQHIAELEKRKALVRQSLHKKGKTNSEKTSPLTSSIQDSPTVSNLDTASTWNVISIEKAMLPSNSTAEEMAMPKTDVVSEHEADKEAVEQMTKPGHQNTHLEQEPPKDSRIGQEQEPMQLVLPLSQGENIHSVQEQAAKHPISDQMYNQNSIRTGLETMDRITSSSVEEFSKVMEKIHKLEEYVQEQFQFTQSSLSNCLKREELDSNWNKLTELFTSETESRISLLLSEIDGVVKLLDRNREDNQSEAFTSCRPWSFSDFLTRLHTFRPITWPAKPECIDAVECARRGWRNVGYNLLECEGKYVYFDENVANYLEEVETVRKKITGRGYRFMSLWIGNPCPDAFRQVPWNTICRTVERAKELRDLELSVHLDRSCIDLLKDELEMFSKPTMEDVIQSFALDEERKRNSFFLGIFGWTVEPLMQHFSTSCHETCLHCEYCDIRIVLDSSTDTKFDAEKEHRSFCAFRRGGWKSCLEYLRQVLYSGQVKMEEENEKGSGVKRLREEDKGPIDSRVEADTTE</sequence>
<dbReference type="Proteomes" id="UP000030680">
    <property type="component" value="Unassembled WGS sequence"/>
</dbReference>
<dbReference type="eggNOG" id="KOG4765">
    <property type="taxonomic scope" value="Eukaryota"/>
</dbReference>
<dbReference type="STRING" id="130081.M2XYL8"/>
<evidence type="ECO:0000256" key="1">
    <source>
        <dbReference type="ARBA" id="ARBA00004123"/>
    </source>
</evidence>
<feature type="region of interest" description="Disordered" evidence="3">
    <location>
        <begin position="512"/>
        <end position="538"/>
    </location>
</feature>
<dbReference type="Pfam" id="PF07967">
    <property type="entry name" value="zf-C3HC"/>
    <property type="match status" value="1"/>
</dbReference>
<evidence type="ECO:0000256" key="3">
    <source>
        <dbReference type="SAM" id="MobiDB-lite"/>
    </source>
</evidence>
<proteinExistence type="predicted"/>
<feature type="region of interest" description="Disordered" evidence="3">
    <location>
        <begin position="1040"/>
        <end position="1068"/>
    </location>
</feature>
<dbReference type="KEGG" id="gsl:Gasu_39460"/>
<evidence type="ECO:0000256" key="2">
    <source>
        <dbReference type="ARBA" id="ARBA00023242"/>
    </source>
</evidence>
<dbReference type="AlphaFoldDB" id="M2XYL8"/>
<feature type="region of interest" description="Disordered" evidence="3">
    <location>
        <begin position="112"/>
        <end position="138"/>
    </location>
</feature>
<feature type="compositionally biased region" description="Basic and acidic residues" evidence="3">
    <location>
        <begin position="305"/>
        <end position="320"/>
    </location>
</feature>
<organism evidence="5 6">
    <name type="scientific">Galdieria sulphuraria</name>
    <name type="common">Red alga</name>
    <dbReference type="NCBI Taxonomy" id="130081"/>
    <lineage>
        <taxon>Eukaryota</taxon>
        <taxon>Rhodophyta</taxon>
        <taxon>Bangiophyceae</taxon>
        <taxon>Galdieriales</taxon>
        <taxon>Galdieriaceae</taxon>
        <taxon>Galdieria</taxon>
    </lineage>
</organism>
<accession>M2XYL8</accession>
<feature type="region of interest" description="Disordered" evidence="3">
    <location>
        <begin position="564"/>
        <end position="592"/>
    </location>
</feature>
<evidence type="ECO:0000313" key="6">
    <source>
        <dbReference type="Proteomes" id="UP000030680"/>
    </source>
</evidence>
<feature type="compositionally biased region" description="Polar residues" evidence="3">
    <location>
        <begin position="12"/>
        <end position="27"/>
    </location>
</feature>
<dbReference type="RefSeq" id="XP_005705089.1">
    <property type="nucleotide sequence ID" value="XM_005705032.1"/>
</dbReference>
<feature type="region of interest" description="Disordered" evidence="3">
    <location>
        <begin position="639"/>
        <end position="659"/>
    </location>
</feature>
<dbReference type="Gramene" id="EME28569">
    <property type="protein sequence ID" value="EME28569"/>
    <property type="gene ID" value="Gasu_39460"/>
</dbReference>
<dbReference type="PANTHER" id="PTHR15835">
    <property type="entry name" value="NUCLEAR-INTERACTING PARTNER OF ALK"/>
    <property type="match status" value="1"/>
</dbReference>
<feature type="compositionally biased region" description="Basic and acidic residues" evidence="3">
    <location>
        <begin position="648"/>
        <end position="659"/>
    </location>
</feature>
<keyword evidence="2" id="KW-0539">Nucleus</keyword>
<comment type="subcellular location">
    <subcellularLocation>
        <location evidence="1">Nucleus</location>
    </subcellularLocation>
</comment>
<dbReference type="InterPro" id="IPR012935">
    <property type="entry name" value="NuBaID_N"/>
</dbReference>
<dbReference type="PANTHER" id="PTHR15835:SF6">
    <property type="entry name" value="ZINC FINGER C3HC-TYPE PROTEIN 1"/>
    <property type="match status" value="1"/>
</dbReference>
<feature type="compositionally biased region" description="Low complexity" evidence="3">
    <location>
        <begin position="518"/>
        <end position="531"/>
    </location>
</feature>
<protein>
    <submittedName>
        <fullName evidence="5">Zinc ion binding protein</fullName>
    </submittedName>
</protein>
<dbReference type="GeneID" id="17087429"/>
<feature type="compositionally biased region" description="Polar residues" evidence="3">
    <location>
        <begin position="321"/>
        <end position="330"/>
    </location>
</feature>
<reference evidence="6" key="1">
    <citation type="journal article" date="2013" name="Science">
        <title>Gene transfer from bacteria and archaea facilitated evolution of an extremophilic eukaryote.</title>
        <authorList>
            <person name="Schonknecht G."/>
            <person name="Chen W.H."/>
            <person name="Ternes C.M."/>
            <person name="Barbier G.G."/>
            <person name="Shrestha R.P."/>
            <person name="Stanke M."/>
            <person name="Brautigam A."/>
            <person name="Baker B.J."/>
            <person name="Banfield J.F."/>
            <person name="Garavito R.M."/>
            <person name="Carr K."/>
            <person name="Wilkerson C."/>
            <person name="Rensing S.A."/>
            <person name="Gagneul D."/>
            <person name="Dickenson N.E."/>
            <person name="Oesterhelt C."/>
            <person name="Lercher M.J."/>
            <person name="Weber A.P."/>
        </authorList>
    </citation>
    <scope>NUCLEOTIDE SEQUENCE [LARGE SCALE GENOMIC DNA]</scope>
    <source>
        <strain evidence="6">074W</strain>
    </source>
</reference>
<dbReference type="GO" id="GO:0005634">
    <property type="term" value="C:nucleus"/>
    <property type="evidence" value="ECO:0007669"/>
    <property type="project" value="UniProtKB-SubCell"/>
</dbReference>
<feature type="compositionally biased region" description="Polar residues" evidence="3">
    <location>
        <begin position="576"/>
        <end position="592"/>
    </location>
</feature>
<feature type="compositionally biased region" description="Polar residues" evidence="3">
    <location>
        <begin position="283"/>
        <end position="296"/>
    </location>
</feature>
<feature type="domain" description="C3HC-type" evidence="4">
    <location>
        <begin position="803"/>
        <end position="906"/>
    </location>
</feature>
<feature type="region of interest" description="Disordered" evidence="3">
    <location>
        <begin position="1"/>
        <end position="27"/>
    </location>
</feature>
<keyword evidence="6" id="KW-1185">Reference proteome</keyword>
<evidence type="ECO:0000259" key="4">
    <source>
        <dbReference type="Pfam" id="PF07967"/>
    </source>
</evidence>
<evidence type="ECO:0000313" key="5">
    <source>
        <dbReference type="EMBL" id="EME28569.1"/>
    </source>
</evidence>
<dbReference type="GO" id="GO:0008270">
    <property type="term" value="F:zinc ion binding"/>
    <property type="evidence" value="ECO:0007669"/>
    <property type="project" value="InterPro"/>
</dbReference>
<name>M2XYL8_GALSU</name>